<name>A0AAV3ASL3_PYXAD</name>
<dbReference type="PANTHER" id="PTHR15901:SF16">
    <property type="entry name" value="TESTICULAR HAPLOID EXPRESSED GENE PROTEIN"/>
    <property type="match status" value="1"/>
</dbReference>
<feature type="region of interest" description="Disordered" evidence="2">
    <location>
        <begin position="135"/>
        <end position="165"/>
    </location>
</feature>
<dbReference type="PANTHER" id="PTHR15901">
    <property type="entry name" value="TESTICULAR HAPLOID EXPRESSED GENE PROTEIN"/>
    <property type="match status" value="1"/>
</dbReference>
<sequence>MCAAQVSASLESRLDNLARPKVNFLKYKDRPSVYWQDKPKMSSICGLTARQEELAKHKSVSNMYIEDRASPIWPVSSRALQAVPSLRVEKLAEPKSVSQHWMEDRSVYTTVTEGAKIASASARIIELARPKNCANNEIPNTPKSYLNEDEDKESLRSNKSVTASARTEALAAPKTEHPQYQHDLPVLRNVPAAALHIQASDRVCQLAKPKIRKHIFEGYDPYRISPAAKNAEASPRITELCTPPARRQRHKKI</sequence>
<evidence type="ECO:0000313" key="4">
    <source>
        <dbReference type="Proteomes" id="UP001181693"/>
    </source>
</evidence>
<dbReference type="Proteomes" id="UP001181693">
    <property type="component" value="Unassembled WGS sequence"/>
</dbReference>
<dbReference type="Pfam" id="PF14912">
    <property type="entry name" value="THEG"/>
    <property type="match status" value="4"/>
</dbReference>
<accession>A0AAV3ASL3</accession>
<organism evidence="3 4">
    <name type="scientific">Pyxicephalus adspersus</name>
    <name type="common">African bullfrog</name>
    <dbReference type="NCBI Taxonomy" id="30357"/>
    <lineage>
        <taxon>Eukaryota</taxon>
        <taxon>Metazoa</taxon>
        <taxon>Chordata</taxon>
        <taxon>Craniata</taxon>
        <taxon>Vertebrata</taxon>
        <taxon>Euteleostomi</taxon>
        <taxon>Amphibia</taxon>
        <taxon>Batrachia</taxon>
        <taxon>Anura</taxon>
        <taxon>Neobatrachia</taxon>
        <taxon>Ranoidea</taxon>
        <taxon>Pyxicephalidae</taxon>
        <taxon>Pyxicephalinae</taxon>
        <taxon>Pyxicephalus</taxon>
    </lineage>
</organism>
<evidence type="ECO:0000256" key="1">
    <source>
        <dbReference type="ARBA" id="ARBA00022737"/>
    </source>
</evidence>
<comment type="caution">
    <text evidence="3">The sequence shown here is derived from an EMBL/GenBank/DDBJ whole genome shotgun (WGS) entry which is preliminary data.</text>
</comment>
<dbReference type="InterPro" id="IPR042401">
    <property type="entry name" value="SPMAP2-like"/>
</dbReference>
<gene>
    <name evidence="3" type="ORF">GDO54_008748</name>
</gene>
<evidence type="ECO:0008006" key="5">
    <source>
        <dbReference type="Google" id="ProtNLM"/>
    </source>
</evidence>
<keyword evidence="4" id="KW-1185">Reference proteome</keyword>
<evidence type="ECO:0000256" key="2">
    <source>
        <dbReference type="SAM" id="MobiDB-lite"/>
    </source>
</evidence>
<dbReference type="EMBL" id="DYDO01000003">
    <property type="protein sequence ID" value="DBA28368.1"/>
    <property type="molecule type" value="Genomic_DNA"/>
</dbReference>
<dbReference type="InterPro" id="IPR006623">
    <property type="entry name" value="THEG"/>
</dbReference>
<feature type="compositionally biased region" description="Polar residues" evidence="2">
    <location>
        <begin position="135"/>
        <end position="144"/>
    </location>
</feature>
<dbReference type="SMART" id="SM00705">
    <property type="entry name" value="THEG"/>
    <property type="match status" value="6"/>
</dbReference>
<proteinExistence type="predicted"/>
<dbReference type="AlphaFoldDB" id="A0AAV3ASL3"/>
<keyword evidence="1" id="KW-0677">Repeat</keyword>
<protein>
    <recommendedName>
        <fullName evidence="5">Testicular haploid expressed gene protein-like</fullName>
    </recommendedName>
</protein>
<evidence type="ECO:0000313" key="3">
    <source>
        <dbReference type="EMBL" id="DBA28368.1"/>
    </source>
</evidence>
<dbReference type="GO" id="GO:0007283">
    <property type="term" value="P:spermatogenesis"/>
    <property type="evidence" value="ECO:0007669"/>
    <property type="project" value="TreeGrafter"/>
</dbReference>
<reference evidence="3" key="1">
    <citation type="thesis" date="2020" institute="ProQuest LLC" country="789 East Eisenhower Parkway, Ann Arbor, MI, USA">
        <title>Comparative Genomics and Chromosome Evolution.</title>
        <authorList>
            <person name="Mudd A.B."/>
        </authorList>
    </citation>
    <scope>NUCLEOTIDE SEQUENCE</scope>
    <source>
        <strain evidence="3">1538</strain>
        <tissue evidence="3">Blood</tissue>
    </source>
</reference>